<dbReference type="PANTHER" id="PTHR11082">
    <property type="entry name" value="TRNA-DIHYDROURIDINE SYNTHASE"/>
    <property type="match status" value="1"/>
</dbReference>
<evidence type="ECO:0000256" key="13">
    <source>
        <dbReference type="ARBA" id="ARBA00051779"/>
    </source>
</evidence>
<dbReference type="GO" id="GO:0050660">
    <property type="term" value="F:flavin adenine dinucleotide binding"/>
    <property type="evidence" value="ECO:0007669"/>
    <property type="project" value="InterPro"/>
</dbReference>
<evidence type="ECO:0000313" key="22">
    <source>
        <dbReference type="Proteomes" id="UP000326924"/>
    </source>
</evidence>
<evidence type="ECO:0000256" key="4">
    <source>
        <dbReference type="ARBA" id="ARBA00022664"/>
    </source>
</evidence>
<evidence type="ECO:0000256" key="2">
    <source>
        <dbReference type="ARBA" id="ARBA00022630"/>
    </source>
</evidence>
<comment type="similarity">
    <text evidence="17">Belongs to the dus family.</text>
</comment>
<dbReference type="GO" id="GO:0006397">
    <property type="term" value="P:mRNA processing"/>
    <property type="evidence" value="ECO:0007669"/>
    <property type="project" value="UniProtKB-KW"/>
</dbReference>
<keyword evidence="22" id="KW-1185">Reference proteome</keyword>
<dbReference type="InterPro" id="IPR001269">
    <property type="entry name" value="DUS_fam"/>
</dbReference>
<feature type="binding site" evidence="19">
    <location>
        <position position="78"/>
    </location>
    <ligand>
        <name>FMN</name>
        <dbReference type="ChEBI" id="CHEBI:58210"/>
    </ligand>
</feature>
<evidence type="ECO:0000256" key="5">
    <source>
        <dbReference type="ARBA" id="ARBA00022694"/>
    </source>
</evidence>
<feature type="binding site" evidence="19">
    <location>
        <begin position="232"/>
        <end position="233"/>
    </location>
    <ligand>
        <name>FMN</name>
        <dbReference type="ChEBI" id="CHEBI:58210"/>
    </ligand>
</feature>
<comment type="catalytic activity">
    <reaction evidence="13">
        <text>5,6-dihydrouridine(20a) in tRNA + NAD(+) = uridine(20a) in tRNA + NADH + H(+)</text>
        <dbReference type="Rhea" id="RHEA:53348"/>
        <dbReference type="Rhea" id="RHEA-COMP:13535"/>
        <dbReference type="Rhea" id="RHEA-COMP:13536"/>
        <dbReference type="ChEBI" id="CHEBI:15378"/>
        <dbReference type="ChEBI" id="CHEBI:57540"/>
        <dbReference type="ChEBI" id="CHEBI:57945"/>
        <dbReference type="ChEBI" id="CHEBI:65315"/>
        <dbReference type="ChEBI" id="CHEBI:74443"/>
        <dbReference type="EC" id="1.3.1.90"/>
    </reaction>
    <physiologicalReaction direction="right-to-left" evidence="13">
        <dbReference type="Rhea" id="RHEA:53350"/>
    </physiologicalReaction>
</comment>
<dbReference type="OrthoDB" id="9977870at2759"/>
<dbReference type="GO" id="GO:0106414">
    <property type="term" value="F:mRNA dihydrouridine synthase activity"/>
    <property type="evidence" value="ECO:0007669"/>
    <property type="project" value="RHEA"/>
</dbReference>
<dbReference type="PROSITE" id="PS01136">
    <property type="entry name" value="UPF0034"/>
    <property type="match status" value="1"/>
</dbReference>
<evidence type="ECO:0000256" key="19">
    <source>
        <dbReference type="PIRSR" id="PIRSR006621-2"/>
    </source>
</evidence>
<feature type="domain" description="DUS-like FMN-binding" evidence="20">
    <location>
        <begin position="22"/>
        <end position="314"/>
    </location>
</feature>
<keyword evidence="5 17" id="KW-0819">tRNA processing</keyword>
<evidence type="ECO:0000256" key="1">
    <source>
        <dbReference type="ARBA" id="ARBA00001917"/>
    </source>
</evidence>
<comment type="function">
    <text evidence="9">Catalyzes the synthesis of dihydrouridine, a modified base found in the D-loop of most tRNAs. Specifically modifies U47 in cytoplasmic tRNAs. Catalyzes the synthesis of dihydrouridine in some mRNAs, thereby affecting their translation.</text>
</comment>
<comment type="cofactor">
    <cofactor evidence="1 17 19">
        <name>FMN</name>
        <dbReference type="ChEBI" id="CHEBI:58210"/>
    </cofactor>
</comment>
<evidence type="ECO:0000256" key="15">
    <source>
        <dbReference type="ARBA" id="ARBA00052996"/>
    </source>
</evidence>
<dbReference type="Proteomes" id="UP000326924">
    <property type="component" value="Unassembled WGS sequence"/>
</dbReference>
<dbReference type="PANTHER" id="PTHR11082:SF31">
    <property type="entry name" value="TRNA-DIHYDROURIDINE(20A_20B) SYNTHASE [NAD(P)+]-LIKE"/>
    <property type="match status" value="1"/>
</dbReference>
<dbReference type="InterPro" id="IPR035587">
    <property type="entry name" value="DUS-like_FMN-bd"/>
</dbReference>
<dbReference type="InterPro" id="IPR018517">
    <property type="entry name" value="tRNA_hU_synthase_CS"/>
</dbReference>
<evidence type="ECO:0000256" key="12">
    <source>
        <dbReference type="ARBA" id="ARBA00050434"/>
    </source>
</evidence>
<dbReference type="Pfam" id="PF01207">
    <property type="entry name" value="Dus"/>
    <property type="match status" value="1"/>
</dbReference>
<dbReference type="FunFam" id="3.20.20.70:FF:000159">
    <property type="entry name" value="tRNA-dihydrouridine synthase 4"/>
    <property type="match status" value="1"/>
</dbReference>
<dbReference type="GO" id="GO:0102266">
    <property type="term" value="F:tRNA-dihydrouridine20a synthase activity"/>
    <property type="evidence" value="ECO:0007669"/>
    <property type="project" value="UniProtKB-EC"/>
</dbReference>
<keyword evidence="2 17" id="KW-0285">Flavoprotein</keyword>
<evidence type="ECO:0000256" key="9">
    <source>
        <dbReference type="ARBA" id="ARBA00045934"/>
    </source>
</evidence>
<evidence type="ECO:0000313" key="21">
    <source>
        <dbReference type="EMBL" id="KAA8914304.1"/>
    </source>
</evidence>
<dbReference type="InParanoid" id="A0A5J5F9Y5"/>
<dbReference type="EMBL" id="VXIS01000007">
    <property type="protein sequence ID" value="KAA8914304.1"/>
    <property type="molecule type" value="Genomic_DNA"/>
</dbReference>
<keyword evidence="3 17" id="KW-0288">FMN</keyword>
<evidence type="ECO:0000256" key="6">
    <source>
        <dbReference type="ARBA" id="ARBA00022857"/>
    </source>
</evidence>
<evidence type="ECO:0000256" key="7">
    <source>
        <dbReference type="ARBA" id="ARBA00023002"/>
    </source>
</evidence>
<keyword evidence="6" id="KW-0521">NADP</keyword>
<evidence type="ECO:0000259" key="20">
    <source>
        <dbReference type="Pfam" id="PF01207"/>
    </source>
</evidence>
<feature type="binding site" evidence="19">
    <location>
        <position position="177"/>
    </location>
    <ligand>
        <name>FMN</name>
        <dbReference type="ChEBI" id="CHEBI:58210"/>
    </ligand>
</feature>
<comment type="catalytic activity">
    <reaction evidence="15">
        <text>5,6-dihydrouridine(20a) in tRNA + NADP(+) = uridine(20a) in tRNA + NADPH + H(+)</text>
        <dbReference type="Rhea" id="RHEA:53344"/>
        <dbReference type="Rhea" id="RHEA-COMP:13535"/>
        <dbReference type="Rhea" id="RHEA-COMP:13536"/>
        <dbReference type="ChEBI" id="CHEBI:15378"/>
        <dbReference type="ChEBI" id="CHEBI:57783"/>
        <dbReference type="ChEBI" id="CHEBI:58349"/>
        <dbReference type="ChEBI" id="CHEBI:65315"/>
        <dbReference type="ChEBI" id="CHEBI:74443"/>
        <dbReference type="EC" id="1.3.1.90"/>
    </reaction>
    <physiologicalReaction direction="right-to-left" evidence="15">
        <dbReference type="Rhea" id="RHEA:53346"/>
    </physiologicalReaction>
</comment>
<comment type="catalytic activity">
    <reaction evidence="11">
        <text>a 5,6-dihydrouridine in mRNA + NADP(+) = a uridine in mRNA + NADPH + H(+)</text>
        <dbReference type="Rhea" id="RHEA:69855"/>
        <dbReference type="Rhea" id="RHEA-COMP:14658"/>
        <dbReference type="Rhea" id="RHEA-COMP:17789"/>
        <dbReference type="ChEBI" id="CHEBI:15378"/>
        <dbReference type="ChEBI" id="CHEBI:57783"/>
        <dbReference type="ChEBI" id="CHEBI:58349"/>
        <dbReference type="ChEBI" id="CHEBI:65315"/>
        <dbReference type="ChEBI" id="CHEBI:74443"/>
    </reaction>
    <physiologicalReaction direction="right-to-left" evidence="11">
        <dbReference type="Rhea" id="RHEA:69857"/>
    </physiologicalReaction>
</comment>
<keyword evidence="7 17" id="KW-0560">Oxidoreductase</keyword>
<proteinExistence type="inferred from homology"/>
<keyword evidence="4" id="KW-0507">mRNA processing</keyword>
<keyword evidence="19" id="KW-0547">Nucleotide-binding</keyword>
<feature type="binding site" evidence="19">
    <location>
        <begin position="24"/>
        <end position="26"/>
    </location>
    <ligand>
        <name>FMN</name>
        <dbReference type="ChEBI" id="CHEBI:58210"/>
    </ligand>
</feature>
<comment type="catalytic activity">
    <reaction evidence="12">
        <text>5,6-dihydrouridine(20b) in tRNA + NADP(+) = uridine(20b) in tRNA + NADPH + H(+)</text>
        <dbReference type="Rhea" id="RHEA:53356"/>
        <dbReference type="Rhea" id="RHEA-COMP:13537"/>
        <dbReference type="Rhea" id="RHEA-COMP:13538"/>
        <dbReference type="ChEBI" id="CHEBI:15378"/>
        <dbReference type="ChEBI" id="CHEBI:57783"/>
        <dbReference type="ChEBI" id="CHEBI:58349"/>
        <dbReference type="ChEBI" id="CHEBI:65315"/>
        <dbReference type="ChEBI" id="CHEBI:74443"/>
        <dbReference type="EC" id="1.3.1.90"/>
    </reaction>
    <physiologicalReaction direction="right-to-left" evidence="12">
        <dbReference type="Rhea" id="RHEA:53358"/>
    </physiologicalReaction>
</comment>
<name>A0A5J5F9Y5_9PEZI</name>
<dbReference type="GO" id="GO:0102267">
    <property type="term" value="F:tRNA-dihydrouridine20b synthase activity"/>
    <property type="evidence" value="ECO:0007669"/>
    <property type="project" value="UniProtKB-ARBA"/>
</dbReference>
<evidence type="ECO:0000256" key="8">
    <source>
        <dbReference type="ARBA" id="ARBA00023027"/>
    </source>
</evidence>
<feature type="active site" description="Proton donor" evidence="18">
    <location>
        <position position="107"/>
    </location>
</feature>
<sequence length="329" mass="36994">MCHSPLSLFAASKAANRPLFIQAPMVRYSKLPFRALVRDYSVDLCYTPMILAKEFVRSEAARRSDFTTALSDAPLMVQFGASEITDFARAAEMVQPYCDGVNLNCGCPQSWAISEGVGCALMRKAKLVRDMVKAAKQRCGSAFCISVKIRIHADIEETRRFVRIVQDGSGVDYITIHGRTKNTRSSIPVDLDGIRKVAEVCEVPTVANGDVFSREDAFRIAEFCGVDGVMAARGLMTNPALFSGYKKTPWGAVERFMDYAVEYPIPFRLTQHHIFDMLDQVIPKKERVLMNETTNTLVEMIDWLDERFVLRRKGDPGFVSHERTLLPLF</sequence>
<evidence type="ECO:0000256" key="18">
    <source>
        <dbReference type="PIRSR" id="PIRSR006621-1"/>
    </source>
</evidence>
<dbReference type="Gene3D" id="3.20.20.70">
    <property type="entry name" value="Aldolase class I"/>
    <property type="match status" value="1"/>
</dbReference>
<evidence type="ECO:0000256" key="17">
    <source>
        <dbReference type="PIRNR" id="PIRNR006621"/>
    </source>
</evidence>
<dbReference type="InterPro" id="IPR013785">
    <property type="entry name" value="Aldolase_TIM"/>
</dbReference>
<comment type="catalytic activity">
    <reaction evidence="10">
        <text>a 5,6-dihydrouridine in mRNA + NAD(+) = a uridine in mRNA + NADH + H(+)</text>
        <dbReference type="Rhea" id="RHEA:69851"/>
        <dbReference type="Rhea" id="RHEA-COMP:14658"/>
        <dbReference type="Rhea" id="RHEA-COMP:17789"/>
        <dbReference type="ChEBI" id="CHEBI:15378"/>
        <dbReference type="ChEBI" id="CHEBI:57540"/>
        <dbReference type="ChEBI" id="CHEBI:57945"/>
        <dbReference type="ChEBI" id="CHEBI:65315"/>
        <dbReference type="ChEBI" id="CHEBI:74443"/>
    </reaction>
    <physiologicalReaction direction="right-to-left" evidence="10">
        <dbReference type="Rhea" id="RHEA:69853"/>
    </physiologicalReaction>
</comment>
<evidence type="ECO:0000256" key="10">
    <source>
        <dbReference type="ARBA" id="ARBA00048342"/>
    </source>
</evidence>
<evidence type="ECO:0000256" key="16">
    <source>
        <dbReference type="ARBA" id="ARBA00060741"/>
    </source>
</evidence>
<evidence type="ECO:0000256" key="3">
    <source>
        <dbReference type="ARBA" id="ARBA00022643"/>
    </source>
</evidence>
<comment type="similarity">
    <text evidence="16">Belongs to the Dus family. Dus4 subfamily.</text>
</comment>
<evidence type="ECO:0000256" key="14">
    <source>
        <dbReference type="ARBA" id="ARBA00051932"/>
    </source>
</evidence>
<dbReference type="FunCoup" id="A0A5J5F9Y5">
    <property type="interactions" value="157"/>
</dbReference>
<dbReference type="SUPFAM" id="SSF51395">
    <property type="entry name" value="FMN-linked oxidoreductases"/>
    <property type="match status" value="1"/>
</dbReference>
<comment type="catalytic activity">
    <reaction evidence="14">
        <text>5,6-dihydrouridine(20b) in tRNA + NAD(+) = uridine(20b) in tRNA + NADH + H(+)</text>
        <dbReference type="Rhea" id="RHEA:53352"/>
        <dbReference type="Rhea" id="RHEA-COMP:13537"/>
        <dbReference type="Rhea" id="RHEA-COMP:13538"/>
        <dbReference type="ChEBI" id="CHEBI:15378"/>
        <dbReference type="ChEBI" id="CHEBI:57540"/>
        <dbReference type="ChEBI" id="CHEBI:57945"/>
        <dbReference type="ChEBI" id="CHEBI:65315"/>
        <dbReference type="ChEBI" id="CHEBI:74443"/>
        <dbReference type="EC" id="1.3.1.90"/>
    </reaction>
    <physiologicalReaction direction="right-to-left" evidence="14">
        <dbReference type="Rhea" id="RHEA:53354"/>
    </physiologicalReaction>
</comment>
<reference evidence="21 22" key="1">
    <citation type="submission" date="2019-09" db="EMBL/GenBank/DDBJ databases">
        <title>Draft genome of the ectomycorrhizal ascomycete Sphaerosporella brunnea.</title>
        <authorList>
            <consortium name="DOE Joint Genome Institute"/>
            <person name="Benucci G.M."/>
            <person name="Marozzi G."/>
            <person name="Antonielli L."/>
            <person name="Sanchez S."/>
            <person name="Marco P."/>
            <person name="Wang X."/>
            <person name="Falini L.B."/>
            <person name="Barry K."/>
            <person name="Haridas S."/>
            <person name="Lipzen A."/>
            <person name="Labutti K."/>
            <person name="Grigoriev I.V."/>
            <person name="Murat C."/>
            <person name="Martin F."/>
            <person name="Albertini E."/>
            <person name="Donnini D."/>
            <person name="Bonito G."/>
        </authorList>
    </citation>
    <scope>NUCLEOTIDE SEQUENCE [LARGE SCALE GENOMIC DNA]</scope>
    <source>
        <strain evidence="21 22">Sb_GMNB300</strain>
    </source>
</reference>
<protein>
    <recommendedName>
        <fullName evidence="17">tRNA-dihydrouridine synthase</fullName>
        <ecNumber evidence="17">1.3.1.-</ecNumber>
    </recommendedName>
</protein>
<gene>
    <name evidence="21" type="ORF">FN846DRAFT_897013</name>
</gene>
<dbReference type="PIRSF" id="PIRSF006621">
    <property type="entry name" value="Dus"/>
    <property type="match status" value="1"/>
</dbReference>
<dbReference type="AlphaFoldDB" id="A0A5J5F9Y5"/>
<evidence type="ECO:0000256" key="11">
    <source>
        <dbReference type="ARBA" id="ARBA00049447"/>
    </source>
</evidence>
<keyword evidence="8" id="KW-0520">NAD</keyword>
<accession>A0A5J5F9Y5</accession>
<dbReference type="CDD" id="cd02801">
    <property type="entry name" value="DUS_like_FMN"/>
    <property type="match status" value="1"/>
</dbReference>
<dbReference type="EC" id="1.3.1.-" evidence="17"/>
<organism evidence="21 22">
    <name type="scientific">Sphaerosporella brunnea</name>
    <dbReference type="NCBI Taxonomy" id="1250544"/>
    <lineage>
        <taxon>Eukaryota</taxon>
        <taxon>Fungi</taxon>
        <taxon>Dikarya</taxon>
        <taxon>Ascomycota</taxon>
        <taxon>Pezizomycotina</taxon>
        <taxon>Pezizomycetes</taxon>
        <taxon>Pezizales</taxon>
        <taxon>Pyronemataceae</taxon>
        <taxon>Sphaerosporella</taxon>
    </lineage>
</organism>
<comment type="caution">
    <text evidence="21">The sequence shown here is derived from an EMBL/GenBank/DDBJ whole genome shotgun (WGS) entry which is preliminary data.</text>
</comment>